<keyword evidence="10" id="KW-1185">Reference proteome</keyword>
<feature type="transmembrane region" description="Helical" evidence="6">
    <location>
        <begin position="18"/>
        <end position="36"/>
    </location>
</feature>
<evidence type="ECO:0000256" key="3">
    <source>
        <dbReference type="ARBA" id="ARBA00022692"/>
    </source>
</evidence>
<keyword evidence="4 6" id="KW-1133">Transmembrane helix</keyword>
<dbReference type="InterPro" id="IPR021940">
    <property type="entry name" value="CER1-like_C"/>
</dbReference>
<feature type="transmembrane region" description="Helical" evidence="6">
    <location>
        <begin position="329"/>
        <end position="351"/>
    </location>
</feature>
<dbReference type="GO" id="GO:0008610">
    <property type="term" value="P:lipid biosynthetic process"/>
    <property type="evidence" value="ECO:0007669"/>
    <property type="project" value="InterPro"/>
</dbReference>
<feature type="transmembrane region" description="Helical" evidence="6">
    <location>
        <begin position="125"/>
        <end position="145"/>
    </location>
</feature>
<dbReference type="Proteomes" id="UP000811609">
    <property type="component" value="Chromosome 14"/>
</dbReference>
<dbReference type="PANTHER" id="PTHR11863">
    <property type="entry name" value="STEROL DESATURASE"/>
    <property type="match status" value="1"/>
</dbReference>
<comment type="similarity">
    <text evidence="2">Belongs to the sterol desaturase family.</text>
</comment>
<organism evidence="9 10">
    <name type="scientific">Carya illinoinensis</name>
    <name type="common">Pecan</name>
    <dbReference type="NCBI Taxonomy" id="32201"/>
    <lineage>
        <taxon>Eukaryota</taxon>
        <taxon>Viridiplantae</taxon>
        <taxon>Streptophyta</taxon>
        <taxon>Embryophyta</taxon>
        <taxon>Tracheophyta</taxon>
        <taxon>Spermatophyta</taxon>
        <taxon>Magnoliopsida</taxon>
        <taxon>eudicotyledons</taxon>
        <taxon>Gunneridae</taxon>
        <taxon>Pentapetalae</taxon>
        <taxon>rosids</taxon>
        <taxon>fabids</taxon>
        <taxon>Fagales</taxon>
        <taxon>Juglandaceae</taxon>
        <taxon>Carya</taxon>
    </lineage>
</organism>
<accession>A0A8T1NFL7</accession>
<name>A0A8T1NFL7_CARIL</name>
<evidence type="ECO:0000313" key="9">
    <source>
        <dbReference type="EMBL" id="KAG6628478.1"/>
    </source>
</evidence>
<comment type="subcellular location">
    <subcellularLocation>
        <location evidence="1">Membrane</location>
        <topology evidence="1">Multi-pass membrane protein</topology>
    </subcellularLocation>
</comment>
<comment type="caution">
    <text evidence="9">The sequence shown here is derived from an EMBL/GenBank/DDBJ whole genome shotgun (WGS) entry which is preliminary data.</text>
</comment>
<keyword evidence="5 6" id="KW-0472">Membrane</keyword>
<evidence type="ECO:0000256" key="6">
    <source>
        <dbReference type="SAM" id="Phobius"/>
    </source>
</evidence>
<dbReference type="GO" id="GO:0005506">
    <property type="term" value="F:iron ion binding"/>
    <property type="evidence" value="ECO:0007669"/>
    <property type="project" value="InterPro"/>
</dbReference>
<evidence type="ECO:0000256" key="2">
    <source>
        <dbReference type="ARBA" id="ARBA00009324"/>
    </source>
</evidence>
<sequence length="557" mass="64528">MASKPGILTDWPWKPLGSFKYVILAPWAIHGTYSFIAKGESGRDLGYFLIFPFLLARMLHNQIWISLSRYRTAKGNNRIVDRGIEFEQVDRETTWDDQILFNGAIFYIGYMALPQTHNLPLWESIGLIITALLHAGPVEFLYYWFHRALHHHFLYSRYHSHHHSSIVTEPITSVVHPFAEYIVYFMLFTIPLLTTVFTGTASIASFAGYITFIDFMNNLGHCNFELIPKWLFSIFPPLKYLIYTPSFHSLHHTQFRTNYSLFMPLYDYVYGTMDKSTDTLYEASLKRPEESPDVVHLTHLTTPESIYHLRLGFASLASWPHSSKWYLRLLWPVTLFWSVIISGIYGHAFVLERITFKALKLQSWLVPRYNIQYIVQWQREALNTLIEEAILDAEVKGVKVLSLGLLNQVAILYKDEYEKLRLRLTTESKSNLVISTSFTNQKICLVGDRWIEEEQQKAPKGTLFIPFSQFPPKKLRKDCSYQATPAMIAPTSLISNMHSCENWLPRRVMSAWRIAGILHALEGWNVHECGNTMFDIDKVWQASLQHGFRPLTTPAAA</sequence>
<dbReference type="GO" id="GO:0016491">
    <property type="term" value="F:oxidoreductase activity"/>
    <property type="evidence" value="ECO:0007669"/>
    <property type="project" value="InterPro"/>
</dbReference>
<feature type="domain" description="Very-long-chain aldehyde decarbonylase CER1-like C-terminal" evidence="8">
    <location>
        <begin position="408"/>
        <end position="550"/>
    </location>
</feature>
<dbReference type="InterPro" id="IPR006694">
    <property type="entry name" value="Fatty_acid_hydroxylase"/>
</dbReference>
<evidence type="ECO:0000256" key="4">
    <source>
        <dbReference type="ARBA" id="ARBA00022989"/>
    </source>
</evidence>
<evidence type="ECO:0000256" key="5">
    <source>
        <dbReference type="ARBA" id="ARBA00023136"/>
    </source>
</evidence>
<evidence type="ECO:0000256" key="1">
    <source>
        <dbReference type="ARBA" id="ARBA00004141"/>
    </source>
</evidence>
<evidence type="ECO:0008006" key="11">
    <source>
        <dbReference type="Google" id="ProtNLM"/>
    </source>
</evidence>
<protein>
    <recommendedName>
        <fullName evidence="11">Protein ECERIFERUM 1-like</fullName>
    </recommendedName>
</protein>
<dbReference type="Pfam" id="PF04116">
    <property type="entry name" value="FA_hydroxylase"/>
    <property type="match status" value="1"/>
</dbReference>
<reference evidence="9" key="1">
    <citation type="submission" date="2020-12" db="EMBL/GenBank/DDBJ databases">
        <title>WGS assembly of Carya illinoinensis cv. Pawnee.</title>
        <authorList>
            <person name="Platts A."/>
            <person name="Shu S."/>
            <person name="Wright S."/>
            <person name="Barry K."/>
            <person name="Edger P."/>
            <person name="Pires J.C."/>
            <person name="Schmutz J."/>
        </authorList>
    </citation>
    <scope>NUCLEOTIDE SEQUENCE</scope>
    <source>
        <tissue evidence="9">Leaf</tissue>
    </source>
</reference>
<evidence type="ECO:0000259" key="8">
    <source>
        <dbReference type="Pfam" id="PF12076"/>
    </source>
</evidence>
<dbReference type="InterPro" id="IPR050307">
    <property type="entry name" value="Sterol_Desaturase_Related"/>
</dbReference>
<dbReference type="Pfam" id="PF12076">
    <property type="entry name" value="CER1-like_C"/>
    <property type="match status" value="1"/>
</dbReference>
<gene>
    <name evidence="9" type="ORF">CIPAW_14G016000</name>
</gene>
<feature type="transmembrane region" description="Helical" evidence="6">
    <location>
        <begin position="181"/>
        <end position="210"/>
    </location>
</feature>
<feature type="domain" description="Fatty acid hydroxylase" evidence="7">
    <location>
        <begin position="136"/>
        <end position="272"/>
    </location>
</feature>
<dbReference type="EMBL" id="CM031822">
    <property type="protein sequence ID" value="KAG6628478.1"/>
    <property type="molecule type" value="Genomic_DNA"/>
</dbReference>
<keyword evidence="3 6" id="KW-0812">Transmembrane</keyword>
<dbReference type="GO" id="GO:0016020">
    <property type="term" value="C:membrane"/>
    <property type="evidence" value="ECO:0007669"/>
    <property type="project" value="UniProtKB-SubCell"/>
</dbReference>
<evidence type="ECO:0000313" key="10">
    <source>
        <dbReference type="Proteomes" id="UP000811609"/>
    </source>
</evidence>
<dbReference type="AlphaFoldDB" id="A0A8T1NFL7"/>
<proteinExistence type="inferred from homology"/>
<evidence type="ECO:0000259" key="7">
    <source>
        <dbReference type="Pfam" id="PF04116"/>
    </source>
</evidence>